<evidence type="ECO:0000313" key="3">
    <source>
        <dbReference type="Proteomes" id="UP001564408"/>
    </source>
</evidence>
<dbReference type="Proteomes" id="UP001564408">
    <property type="component" value="Unassembled WGS sequence"/>
</dbReference>
<dbReference type="RefSeq" id="WP_369666874.1">
    <property type="nucleotide sequence ID" value="NZ_JBDKXB010000008.1"/>
</dbReference>
<dbReference type="PANTHER" id="PTHR35369:SF2">
    <property type="entry name" value="BLR3025 PROTEIN"/>
    <property type="match status" value="1"/>
</dbReference>
<dbReference type="PANTHER" id="PTHR35369">
    <property type="entry name" value="BLR3025 PROTEIN-RELATED"/>
    <property type="match status" value="1"/>
</dbReference>
<keyword evidence="3" id="KW-1185">Reference proteome</keyword>
<keyword evidence="1" id="KW-0227">DNA damage</keyword>
<proteinExistence type="predicted"/>
<dbReference type="InterPro" id="IPR050356">
    <property type="entry name" value="SulA_CellDiv_inhibitor"/>
</dbReference>
<protein>
    <submittedName>
        <fullName evidence="2">DNA polymerase Y family protein</fullName>
    </submittedName>
</protein>
<dbReference type="CDD" id="cd03468">
    <property type="entry name" value="PolY_like"/>
    <property type="match status" value="1"/>
</dbReference>
<evidence type="ECO:0000313" key="2">
    <source>
        <dbReference type="EMBL" id="MEY6432481.1"/>
    </source>
</evidence>
<reference evidence="2 3" key="1">
    <citation type="submission" date="2024-05" db="EMBL/GenBank/DDBJ databases">
        <title>Genome Sequence and Characterization of the New Strain Purple Sulfur Bacterium of Genus Thioalkalicoccus.</title>
        <authorList>
            <person name="Bryantseva I.A."/>
            <person name="Kyndt J.A."/>
            <person name="Imhoff J.F."/>
        </authorList>
    </citation>
    <scope>NUCLEOTIDE SEQUENCE [LARGE SCALE GENOMIC DNA]</scope>
    <source>
        <strain evidence="2 3">Um2</strain>
    </source>
</reference>
<organism evidence="2 3">
    <name type="scientific">Thioalkalicoccus limnaeus</name>
    <dbReference type="NCBI Taxonomy" id="120681"/>
    <lineage>
        <taxon>Bacteria</taxon>
        <taxon>Pseudomonadati</taxon>
        <taxon>Pseudomonadota</taxon>
        <taxon>Gammaproteobacteria</taxon>
        <taxon>Chromatiales</taxon>
        <taxon>Chromatiaceae</taxon>
        <taxon>Thioalkalicoccus</taxon>
    </lineage>
</organism>
<dbReference type="InterPro" id="IPR043502">
    <property type="entry name" value="DNA/RNA_pol_sf"/>
</dbReference>
<comment type="caution">
    <text evidence="2">The sequence shown here is derived from an EMBL/GenBank/DDBJ whole genome shotgun (WGS) entry which is preliminary data.</text>
</comment>
<dbReference type="SUPFAM" id="SSF56672">
    <property type="entry name" value="DNA/RNA polymerases"/>
    <property type="match status" value="1"/>
</dbReference>
<sequence length="492" mass="55332">MACVDLPALPLQILLRQHPDWHGQPVAVVDRDHPQGVILWLNDIAQSVRLTTGLRYATTRSLHGALRAAEVPGSDIDRALSILTRRLATHSPNVERSDREPGVFWLDASGLEPLYPSLADWAQGIAADLAGLGYRATVVVGYDRFATYAIARSSTPGSRILNAPADEQAALHQVPLARLAIEPRTRDALAKLGVFTIGQFRRLPADGIGQRYGAAALDLYQMAGGERRRPVQPERATPPPSHRLLLDQAEIDAERLIALIEQALSALIDERIGPGHAIDELRLVLRFERLGLHRERLCPAAPTRDLKQLMELMRLRLSGRRLPDGVEELRLVAHTRPIEPQPLDWLAERPRRDLEAANRALARLRAAFGEQAVTQAQLGTGHLPENSFRWAPLSQLAPARPSRILRPHLIRRVYRRPIPLLPRLRHEPDGWMPQGLEQGPVVRVAGPYIIAGGWWVRPVHREYQFAEAKTGEILWVFYDRVRRRWFVHGRLE</sequence>
<accession>A0ABV4BDE5</accession>
<evidence type="ECO:0000256" key="1">
    <source>
        <dbReference type="ARBA" id="ARBA00022763"/>
    </source>
</evidence>
<dbReference type="EMBL" id="JBDKXB010000008">
    <property type="protein sequence ID" value="MEY6432481.1"/>
    <property type="molecule type" value="Genomic_DNA"/>
</dbReference>
<name>A0ABV4BDE5_9GAMM</name>
<gene>
    <name evidence="2" type="ORF">ABC977_08700</name>
</gene>